<dbReference type="AlphaFoldDB" id="A0A1F6SZQ6"/>
<comment type="caution">
    <text evidence="8">The sequence shown here is derived from an EMBL/GenBank/DDBJ whole genome shotgun (WGS) entry which is preliminary data.</text>
</comment>
<evidence type="ECO:0000256" key="4">
    <source>
        <dbReference type="ARBA" id="ARBA00022692"/>
    </source>
</evidence>
<gene>
    <name evidence="7" type="primary">lgt</name>
    <name evidence="8" type="ORF">A2V91_06630</name>
</gene>
<feature type="transmembrane region" description="Helical" evidence="7">
    <location>
        <begin position="119"/>
        <end position="138"/>
    </location>
</feature>
<keyword evidence="8" id="KW-0449">Lipoprotein</keyword>
<dbReference type="PANTHER" id="PTHR30589">
    <property type="entry name" value="PROLIPOPROTEIN DIACYLGLYCERYL TRANSFERASE"/>
    <property type="match status" value="1"/>
</dbReference>
<keyword evidence="2 7" id="KW-1003">Cell membrane</keyword>
<feature type="binding site" evidence="7">
    <location>
        <position position="139"/>
    </location>
    <ligand>
        <name>a 1,2-diacyl-sn-glycero-3-phospho-(1'-sn-glycerol)</name>
        <dbReference type="ChEBI" id="CHEBI:64716"/>
    </ligand>
</feature>
<dbReference type="GO" id="GO:0008961">
    <property type="term" value="F:phosphatidylglycerol-prolipoprotein diacylglyceryl transferase activity"/>
    <property type="evidence" value="ECO:0007669"/>
    <property type="project" value="UniProtKB-UniRule"/>
</dbReference>
<dbReference type="PROSITE" id="PS01311">
    <property type="entry name" value="LGT"/>
    <property type="match status" value="1"/>
</dbReference>
<accession>A0A1F6SZQ6</accession>
<evidence type="ECO:0000256" key="6">
    <source>
        <dbReference type="ARBA" id="ARBA00023136"/>
    </source>
</evidence>
<keyword evidence="5 7" id="KW-1133">Transmembrane helix</keyword>
<evidence type="ECO:0000313" key="8">
    <source>
        <dbReference type="EMBL" id="OGI38363.1"/>
    </source>
</evidence>
<evidence type="ECO:0000256" key="5">
    <source>
        <dbReference type="ARBA" id="ARBA00022989"/>
    </source>
</evidence>
<evidence type="ECO:0000256" key="7">
    <source>
        <dbReference type="HAMAP-Rule" id="MF_01147"/>
    </source>
</evidence>
<dbReference type="Proteomes" id="UP000179334">
    <property type="component" value="Unassembled WGS sequence"/>
</dbReference>
<feature type="transmembrane region" description="Helical" evidence="7">
    <location>
        <begin position="89"/>
        <end position="112"/>
    </location>
</feature>
<evidence type="ECO:0000313" key="9">
    <source>
        <dbReference type="Proteomes" id="UP000179334"/>
    </source>
</evidence>
<evidence type="ECO:0000256" key="1">
    <source>
        <dbReference type="ARBA" id="ARBA00007150"/>
    </source>
</evidence>
<dbReference type="InterPro" id="IPR001640">
    <property type="entry name" value="Lgt"/>
</dbReference>
<proteinExistence type="inferred from homology"/>
<keyword evidence="3 7" id="KW-0808">Transferase</keyword>
<comment type="subcellular location">
    <subcellularLocation>
        <location evidence="7">Cell membrane</location>
        <topology evidence="7">Multi-pass membrane protein</topology>
    </subcellularLocation>
</comment>
<dbReference type="EMBL" id="MFSR01000076">
    <property type="protein sequence ID" value="OGI38363.1"/>
    <property type="molecule type" value="Genomic_DNA"/>
</dbReference>
<dbReference type="HAMAP" id="MF_01147">
    <property type="entry name" value="Lgt"/>
    <property type="match status" value="1"/>
</dbReference>
<dbReference type="GO" id="GO:0042158">
    <property type="term" value="P:lipoprotein biosynthetic process"/>
    <property type="evidence" value="ECO:0007669"/>
    <property type="project" value="UniProtKB-UniRule"/>
</dbReference>
<dbReference type="GO" id="GO:0005886">
    <property type="term" value="C:plasma membrane"/>
    <property type="evidence" value="ECO:0007669"/>
    <property type="project" value="UniProtKB-SubCell"/>
</dbReference>
<keyword evidence="6 7" id="KW-0472">Membrane</keyword>
<dbReference type="Pfam" id="PF01790">
    <property type="entry name" value="LGT"/>
    <property type="match status" value="1"/>
</dbReference>
<dbReference type="UniPathway" id="UPA00664"/>
<organism evidence="8 9">
    <name type="scientific">Candidatus Muproteobacteria bacterium RBG_16_64_10</name>
    <dbReference type="NCBI Taxonomy" id="1817757"/>
    <lineage>
        <taxon>Bacteria</taxon>
        <taxon>Pseudomonadati</taxon>
        <taxon>Pseudomonadota</taxon>
        <taxon>Candidatus Muproteobacteria</taxon>
    </lineage>
</organism>
<dbReference type="EC" id="2.5.1.145" evidence="7"/>
<dbReference type="PANTHER" id="PTHR30589:SF0">
    <property type="entry name" value="PHOSPHATIDYLGLYCEROL--PROLIPOPROTEIN DIACYLGLYCERYL TRANSFERASE"/>
    <property type="match status" value="1"/>
</dbReference>
<reference evidence="8 9" key="1">
    <citation type="journal article" date="2016" name="Nat. Commun.">
        <title>Thousands of microbial genomes shed light on interconnected biogeochemical processes in an aquifer system.</title>
        <authorList>
            <person name="Anantharaman K."/>
            <person name="Brown C.T."/>
            <person name="Hug L.A."/>
            <person name="Sharon I."/>
            <person name="Castelle C.J."/>
            <person name="Probst A.J."/>
            <person name="Thomas B.C."/>
            <person name="Singh A."/>
            <person name="Wilkins M.J."/>
            <person name="Karaoz U."/>
            <person name="Brodie E.L."/>
            <person name="Williams K.H."/>
            <person name="Hubbard S.S."/>
            <person name="Banfield J.F."/>
        </authorList>
    </citation>
    <scope>NUCLEOTIDE SEQUENCE [LARGE SCALE GENOMIC DNA]</scope>
</reference>
<comment type="similarity">
    <text evidence="1 7">Belongs to the Lgt family.</text>
</comment>
<feature type="transmembrane region" description="Helical" evidence="7">
    <location>
        <begin position="56"/>
        <end position="77"/>
    </location>
</feature>
<comment type="function">
    <text evidence="7">Catalyzes the transfer of the diacylglyceryl group from phosphatidylglycerol to the sulfhydryl group of the N-terminal cysteine of a prolipoprotein, the first step in the formation of mature lipoproteins.</text>
</comment>
<evidence type="ECO:0000256" key="3">
    <source>
        <dbReference type="ARBA" id="ARBA00022679"/>
    </source>
</evidence>
<evidence type="ECO:0000256" key="2">
    <source>
        <dbReference type="ARBA" id="ARBA00022475"/>
    </source>
</evidence>
<dbReference type="NCBIfam" id="TIGR00544">
    <property type="entry name" value="lgt"/>
    <property type="match status" value="1"/>
</dbReference>
<feature type="transmembrane region" description="Helical" evidence="7">
    <location>
        <begin position="19"/>
        <end position="36"/>
    </location>
</feature>
<feature type="transmembrane region" description="Helical" evidence="7">
    <location>
        <begin position="228"/>
        <end position="255"/>
    </location>
</feature>
<sequence length="261" mass="29395">MLIAPDIDPVAISLGPLKVHWYGLMYLVGFVGGWWLAVRQAKRPGSGWKPEEISDLLFNIILGVILGGRLGYVLFYNLPYYLDHPLEVFYLWTGGMSFHGGLIGVILAMWYFGRKTQRAFFTVADFIAPVTPLGLGTGRLGNFINQELWGSVTTVPWGMVFKTGGPLPRHPSQLYEFVLEGVVLFFILWLYARRPRPTAAMSGLFLLCYGIFRFAVEFVREPDAQLGYLAFGWVTMGQVLSLPMILLGAGMLWWAHKRHMG</sequence>
<name>A0A1F6SZQ6_9PROT</name>
<feature type="transmembrane region" description="Helical" evidence="7">
    <location>
        <begin position="174"/>
        <end position="192"/>
    </location>
</feature>
<feature type="transmembrane region" description="Helical" evidence="7">
    <location>
        <begin position="199"/>
        <end position="216"/>
    </location>
</feature>
<keyword evidence="4 7" id="KW-0812">Transmembrane</keyword>
<comment type="catalytic activity">
    <reaction evidence="7">
        <text>L-cysteinyl-[prolipoprotein] + a 1,2-diacyl-sn-glycero-3-phospho-(1'-sn-glycerol) = an S-1,2-diacyl-sn-glyceryl-L-cysteinyl-[prolipoprotein] + sn-glycerol 1-phosphate + H(+)</text>
        <dbReference type="Rhea" id="RHEA:56712"/>
        <dbReference type="Rhea" id="RHEA-COMP:14679"/>
        <dbReference type="Rhea" id="RHEA-COMP:14680"/>
        <dbReference type="ChEBI" id="CHEBI:15378"/>
        <dbReference type="ChEBI" id="CHEBI:29950"/>
        <dbReference type="ChEBI" id="CHEBI:57685"/>
        <dbReference type="ChEBI" id="CHEBI:64716"/>
        <dbReference type="ChEBI" id="CHEBI:140658"/>
        <dbReference type="EC" id="2.5.1.145"/>
    </reaction>
</comment>
<comment type="pathway">
    <text evidence="7">Protein modification; lipoprotein biosynthesis (diacylglyceryl transfer).</text>
</comment>
<protein>
    <recommendedName>
        <fullName evidence="7">Phosphatidylglycerol--prolipoprotein diacylglyceryl transferase</fullName>
        <ecNumber evidence="7">2.5.1.145</ecNumber>
    </recommendedName>
</protein>